<protein>
    <submittedName>
        <fullName evidence="1">Uncharacterized protein</fullName>
    </submittedName>
</protein>
<gene>
    <name evidence="1" type="ORF">METZ01_LOCUS405654</name>
</gene>
<reference evidence="1" key="1">
    <citation type="submission" date="2018-05" db="EMBL/GenBank/DDBJ databases">
        <authorList>
            <person name="Lanie J.A."/>
            <person name="Ng W.-L."/>
            <person name="Kazmierczak K.M."/>
            <person name="Andrzejewski T.M."/>
            <person name="Davidsen T.M."/>
            <person name="Wayne K.J."/>
            <person name="Tettelin H."/>
            <person name="Glass J.I."/>
            <person name="Rusch D."/>
            <person name="Podicherti R."/>
            <person name="Tsui H.-C.T."/>
            <person name="Winkler M.E."/>
        </authorList>
    </citation>
    <scope>NUCLEOTIDE SEQUENCE</scope>
</reference>
<organism evidence="1">
    <name type="scientific">marine metagenome</name>
    <dbReference type="NCBI Taxonomy" id="408172"/>
    <lineage>
        <taxon>unclassified sequences</taxon>
        <taxon>metagenomes</taxon>
        <taxon>ecological metagenomes</taxon>
    </lineage>
</organism>
<accession>A0A382W2G0</accession>
<sequence length="88" mass="10312">MIPDKTKRLKTSDILVQPEAEYRVGSRASLVGWLKELFLFGPPDVEYWQTSAKDQREYGKAVDILRKHARLTRHDDLHDFEEKITAKK</sequence>
<dbReference type="EMBL" id="UINC01156406">
    <property type="protein sequence ID" value="SVD52800.1"/>
    <property type="molecule type" value="Genomic_DNA"/>
</dbReference>
<evidence type="ECO:0000313" key="1">
    <source>
        <dbReference type="EMBL" id="SVD52800.1"/>
    </source>
</evidence>
<feature type="non-terminal residue" evidence="1">
    <location>
        <position position="88"/>
    </location>
</feature>
<proteinExistence type="predicted"/>
<name>A0A382W2G0_9ZZZZ</name>
<dbReference type="AlphaFoldDB" id="A0A382W2G0"/>